<dbReference type="GO" id="GO:0000155">
    <property type="term" value="F:phosphorelay sensor kinase activity"/>
    <property type="evidence" value="ECO:0007669"/>
    <property type="project" value="InterPro"/>
</dbReference>
<keyword evidence="7" id="KW-0067">ATP-binding</keyword>
<evidence type="ECO:0000259" key="9">
    <source>
        <dbReference type="Pfam" id="PF07730"/>
    </source>
</evidence>
<sequence length="169" mass="18577">MSERRECEPQRDPVGWDRRKVLEQQLHDGPALRLSALALRLGVCRHRAAQDPKVYDCLSGVQDELHEVLQELRELAGRIYPPMLAAAGLAPALEALSERHGIPVRLHVPAERLDTAVEAAAYFEVAERLSALSDGTAAVTVSIRRSGPDVLVAIDPDEHDPSVVRIPCE</sequence>
<dbReference type="GO" id="GO:0016020">
    <property type="term" value="C:membrane"/>
    <property type="evidence" value="ECO:0007669"/>
    <property type="project" value="InterPro"/>
</dbReference>
<organism evidence="10 11">
    <name type="scientific">Saccharopolyspora thermophila</name>
    <dbReference type="NCBI Taxonomy" id="89367"/>
    <lineage>
        <taxon>Bacteria</taxon>
        <taxon>Bacillati</taxon>
        <taxon>Actinomycetota</taxon>
        <taxon>Actinomycetes</taxon>
        <taxon>Pseudonocardiales</taxon>
        <taxon>Pseudonocardiaceae</taxon>
        <taxon>Saccharopolyspora</taxon>
    </lineage>
</organism>
<proteinExistence type="predicted"/>
<dbReference type="GO" id="GO:0005524">
    <property type="term" value="F:ATP binding"/>
    <property type="evidence" value="ECO:0007669"/>
    <property type="project" value="UniProtKB-KW"/>
</dbReference>
<keyword evidence="8" id="KW-0902">Two-component regulatory system</keyword>
<keyword evidence="5" id="KW-0547">Nucleotide-binding</keyword>
<keyword evidence="4" id="KW-0808">Transferase</keyword>
<comment type="catalytic activity">
    <reaction evidence="1">
        <text>ATP + protein L-histidine = ADP + protein N-phospho-L-histidine.</text>
        <dbReference type="EC" id="2.7.13.3"/>
    </reaction>
</comment>
<keyword evidence="3" id="KW-0597">Phosphoprotein</keyword>
<evidence type="ECO:0000256" key="3">
    <source>
        <dbReference type="ARBA" id="ARBA00022553"/>
    </source>
</evidence>
<evidence type="ECO:0000256" key="8">
    <source>
        <dbReference type="ARBA" id="ARBA00023012"/>
    </source>
</evidence>
<evidence type="ECO:0000313" key="10">
    <source>
        <dbReference type="EMBL" id="GGI99358.1"/>
    </source>
</evidence>
<reference evidence="10 11" key="1">
    <citation type="journal article" date="2014" name="Int. J. Syst. Evol. Microbiol.">
        <title>Complete genome sequence of Corynebacterium casei LMG S-19264T (=DSM 44701T), isolated from a smear-ripened cheese.</title>
        <authorList>
            <consortium name="US DOE Joint Genome Institute (JGI-PGF)"/>
            <person name="Walter F."/>
            <person name="Albersmeier A."/>
            <person name="Kalinowski J."/>
            <person name="Ruckert C."/>
        </authorList>
    </citation>
    <scope>NUCLEOTIDE SEQUENCE [LARGE SCALE GENOMIC DNA]</scope>
    <source>
        <strain evidence="10 11">CGMCC 4.7206</strain>
    </source>
</reference>
<dbReference type="RefSeq" id="WP_188990092.1">
    <property type="nucleotide sequence ID" value="NZ_BMMT01000016.1"/>
</dbReference>
<name>A0A917NGF0_9PSEU</name>
<evidence type="ECO:0000256" key="2">
    <source>
        <dbReference type="ARBA" id="ARBA00012438"/>
    </source>
</evidence>
<protein>
    <recommendedName>
        <fullName evidence="2">histidine kinase</fullName>
        <ecNumber evidence="2">2.7.13.3</ecNumber>
    </recommendedName>
</protein>
<evidence type="ECO:0000256" key="5">
    <source>
        <dbReference type="ARBA" id="ARBA00022741"/>
    </source>
</evidence>
<feature type="domain" description="Signal transduction histidine kinase subgroup 3 dimerisation and phosphoacceptor" evidence="9">
    <location>
        <begin position="19"/>
        <end position="82"/>
    </location>
</feature>
<dbReference type="PANTHER" id="PTHR24421">
    <property type="entry name" value="NITRATE/NITRITE SENSOR PROTEIN NARX-RELATED"/>
    <property type="match status" value="1"/>
</dbReference>
<dbReference type="Proteomes" id="UP000597989">
    <property type="component" value="Unassembled WGS sequence"/>
</dbReference>
<dbReference type="AlphaFoldDB" id="A0A917NGF0"/>
<dbReference type="Pfam" id="PF07730">
    <property type="entry name" value="HisKA_3"/>
    <property type="match status" value="1"/>
</dbReference>
<dbReference type="InterPro" id="IPR050482">
    <property type="entry name" value="Sensor_HK_TwoCompSys"/>
</dbReference>
<evidence type="ECO:0000313" key="11">
    <source>
        <dbReference type="Proteomes" id="UP000597989"/>
    </source>
</evidence>
<dbReference type="Gene3D" id="1.20.5.1930">
    <property type="match status" value="1"/>
</dbReference>
<dbReference type="PANTHER" id="PTHR24421:SF10">
    <property type="entry name" value="NITRATE_NITRITE SENSOR PROTEIN NARQ"/>
    <property type="match status" value="1"/>
</dbReference>
<dbReference type="GO" id="GO:0046983">
    <property type="term" value="F:protein dimerization activity"/>
    <property type="evidence" value="ECO:0007669"/>
    <property type="project" value="InterPro"/>
</dbReference>
<evidence type="ECO:0000256" key="7">
    <source>
        <dbReference type="ARBA" id="ARBA00022840"/>
    </source>
</evidence>
<evidence type="ECO:0000256" key="1">
    <source>
        <dbReference type="ARBA" id="ARBA00000085"/>
    </source>
</evidence>
<accession>A0A917NGF0</accession>
<dbReference type="InterPro" id="IPR011712">
    <property type="entry name" value="Sig_transdc_His_kin_sub3_dim/P"/>
</dbReference>
<gene>
    <name evidence="10" type="ORF">GCM10011581_40660</name>
</gene>
<comment type="caution">
    <text evidence="10">The sequence shown here is derived from an EMBL/GenBank/DDBJ whole genome shotgun (WGS) entry which is preliminary data.</text>
</comment>
<dbReference type="EC" id="2.7.13.3" evidence="2"/>
<evidence type="ECO:0000256" key="6">
    <source>
        <dbReference type="ARBA" id="ARBA00022777"/>
    </source>
</evidence>
<keyword evidence="6" id="KW-0418">Kinase</keyword>
<dbReference type="EMBL" id="BMMT01000016">
    <property type="protein sequence ID" value="GGI99358.1"/>
    <property type="molecule type" value="Genomic_DNA"/>
</dbReference>
<evidence type="ECO:0000256" key="4">
    <source>
        <dbReference type="ARBA" id="ARBA00022679"/>
    </source>
</evidence>